<dbReference type="SUPFAM" id="SSF46767">
    <property type="entry name" value="Methylated DNA-protein cysteine methyltransferase, C-terminal domain"/>
    <property type="match status" value="1"/>
</dbReference>
<keyword evidence="4" id="KW-1185">Reference proteome</keyword>
<evidence type="ECO:0000313" key="4">
    <source>
        <dbReference type="Proteomes" id="UP001232343"/>
    </source>
</evidence>
<keyword evidence="1" id="KW-0227">DNA damage</keyword>
<dbReference type="CDD" id="cd06445">
    <property type="entry name" value="ATase"/>
    <property type="match status" value="1"/>
</dbReference>
<protein>
    <submittedName>
        <fullName evidence="3">Methylated-DNA-protein-cysteine methyltransferase-like protein</fullName>
    </submittedName>
</protein>
<dbReference type="PANTHER" id="PTHR42942:SF1">
    <property type="entry name" value="ALKYLTRANSFERASE-LIKE PROTEIN 1"/>
    <property type="match status" value="1"/>
</dbReference>
<evidence type="ECO:0000259" key="2">
    <source>
        <dbReference type="Pfam" id="PF01035"/>
    </source>
</evidence>
<accession>A0ABU0DB94</accession>
<evidence type="ECO:0000256" key="1">
    <source>
        <dbReference type="ARBA" id="ARBA00022763"/>
    </source>
</evidence>
<proteinExistence type="predicted"/>
<dbReference type="PANTHER" id="PTHR42942">
    <property type="entry name" value="6-O-METHYLGUANINE DNA METHYLTRANSFERASE"/>
    <property type="match status" value="1"/>
</dbReference>
<dbReference type="InterPro" id="IPR052520">
    <property type="entry name" value="ATL_DNA_repair"/>
</dbReference>
<reference evidence="3 4" key="1">
    <citation type="submission" date="2023-07" db="EMBL/GenBank/DDBJ databases">
        <title>Genomic Encyclopedia of Type Strains, Phase IV (KMG-IV): sequencing the most valuable type-strain genomes for metagenomic binning, comparative biology and taxonomic classification.</title>
        <authorList>
            <person name="Goeker M."/>
        </authorList>
    </citation>
    <scope>NUCLEOTIDE SEQUENCE [LARGE SCALE GENOMIC DNA]</scope>
    <source>
        <strain evidence="3 4">DSM 27848</strain>
    </source>
</reference>
<dbReference type="RefSeq" id="WP_244683649.1">
    <property type="nucleotide sequence ID" value="NZ_JALIRM010000021.1"/>
</dbReference>
<dbReference type="InterPro" id="IPR014048">
    <property type="entry name" value="MethylDNA_cys_MeTrfase_DNA-bd"/>
</dbReference>
<dbReference type="Proteomes" id="UP001232343">
    <property type="component" value="Unassembled WGS sequence"/>
</dbReference>
<feature type="domain" description="Methylated-DNA-[protein]-cysteine S-methyltransferase DNA binding" evidence="2">
    <location>
        <begin position="3"/>
        <end position="83"/>
    </location>
</feature>
<sequence length="108" mass="12330">MNPFTEKVIAIIQSIPRGSVATYGQIARLAGSPRGARQVSRILHSMSSKYKLPWHRVVNAKGEIVIADPETAFQQQLLLESEGIEVIKNNQINLHQYQWKKIEDPHWE</sequence>
<comment type="caution">
    <text evidence="3">The sequence shown here is derived from an EMBL/GenBank/DDBJ whole genome shotgun (WGS) entry which is preliminary data.</text>
</comment>
<evidence type="ECO:0000313" key="3">
    <source>
        <dbReference type="EMBL" id="MDQ0345580.1"/>
    </source>
</evidence>
<dbReference type="EMBL" id="JAUSUO010000018">
    <property type="protein sequence ID" value="MDQ0345580.1"/>
    <property type="molecule type" value="Genomic_DNA"/>
</dbReference>
<dbReference type="InterPro" id="IPR036217">
    <property type="entry name" value="MethylDNA_cys_MeTrfase_DNAb"/>
</dbReference>
<dbReference type="Gene3D" id="1.10.10.10">
    <property type="entry name" value="Winged helix-like DNA-binding domain superfamily/Winged helix DNA-binding domain"/>
    <property type="match status" value="1"/>
</dbReference>
<dbReference type="Pfam" id="PF01035">
    <property type="entry name" value="DNA_binding_1"/>
    <property type="match status" value="1"/>
</dbReference>
<gene>
    <name evidence="3" type="ORF">J2S14_004442</name>
</gene>
<dbReference type="InterPro" id="IPR036388">
    <property type="entry name" value="WH-like_DNA-bd_sf"/>
</dbReference>
<name>A0ABU0DB94_9BACI</name>
<organism evidence="3 4">
    <name type="scientific">Lederbergia wuyishanensis</name>
    <dbReference type="NCBI Taxonomy" id="1347903"/>
    <lineage>
        <taxon>Bacteria</taxon>
        <taxon>Bacillati</taxon>
        <taxon>Bacillota</taxon>
        <taxon>Bacilli</taxon>
        <taxon>Bacillales</taxon>
        <taxon>Bacillaceae</taxon>
        <taxon>Lederbergia</taxon>
    </lineage>
</organism>